<dbReference type="Pfam" id="PF07485">
    <property type="entry name" value="DUF1529"/>
    <property type="match status" value="1"/>
</dbReference>
<organism evidence="1 2">
    <name type="scientific">Sporosarcina koreensis</name>
    <dbReference type="NCBI Taxonomy" id="334735"/>
    <lineage>
        <taxon>Bacteria</taxon>
        <taxon>Bacillati</taxon>
        <taxon>Bacillota</taxon>
        <taxon>Bacilli</taxon>
        <taxon>Bacillales</taxon>
        <taxon>Caryophanaceae</taxon>
        <taxon>Sporosarcina</taxon>
    </lineage>
</organism>
<gene>
    <name evidence="1" type="ORF">ACFPTP_05405</name>
</gene>
<dbReference type="Proteomes" id="UP001596071">
    <property type="component" value="Unassembled WGS sequence"/>
</dbReference>
<name>A0ABW0TXS4_9BACL</name>
<evidence type="ECO:0000313" key="2">
    <source>
        <dbReference type="Proteomes" id="UP001596071"/>
    </source>
</evidence>
<accession>A0ABW0TXS4</accession>
<dbReference type="RefSeq" id="WP_381442815.1">
    <property type="nucleotide sequence ID" value="NZ_JBHSNP010000010.1"/>
</dbReference>
<proteinExistence type="predicted"/>
<keyword evidence="2" id="KW-1185">Reference proteome</keyword>
<comment type="caution">
    <text evidence="1">The sequence shown here is derived from an EMBL/GenBank/DDBJ whole genome shotgun (WGS) entry which is preliminary data.</text>
</comment>
<dbReference type="InterPro" id="IPR011094">
    <property type="entry name" value="Uncharacterised_LppY/LpqO"/>
</dbReference>
<sequence>MVQMDTICKQFGEILHGKSKVEKGVCTVSLHRAFKATVQGKPSTSVVPADVLFESLDQNGVALNLAEIAILQEEIPAFTHSLTNQGLIVSALHNHWVFTNPTIIYIHIQSVEPPLDFARKMAYSFRFLSSPPVSG</sequence>
<evidence type="ECO:0000313" key="1">
    <source>
        <dbReference type="EMBL" id="MFC5602648.1"/>
    </source>
</evidence>
<dbReference type="EMBL" id="JBHSNP010000010">
    <property type="protein sequence ID" value="MFC5602648.1"/>
    <property type="molecule type" value="Genomic_DNA"/>
</dbReference>
<reference evidence="2" key="1">
    <citation type="journal article" date="2019" name="Int. J. Syst. Evol. Microbiol.">
        <title>The Global Catalogue of Microorganisms (GCM) 10K type strain sequencing project: providing services to taxonomists for standard genome sequencing and annotation.</title>
        <authorList>
            <consortium name="The Broad Institute Genomics Platform"/>
            <consortium name="The Broad Institute Genome Sequencing Center for Infectious Disease"/>
            <person name="Wu L."/>
            <person name="Ma J."/>
        </authorList>
    </citation>
    <scope>NUCLEOTIDE SEQUENCE [LARGE SCALE GENOMIC DNA]</scope>
    <source>
        <strain evidence="2">KACC 11299</strain>
    </source>
</reference>
<protein>
    <submittedName>
        <fullName evidence="1">DUF1259 domain-containing protein</fullName>
    </submittedName>
</protein>